<dbReference type="InterPro" id="IPR036754">
    <property type="entry name" value="YbaK/aa-tRNA-synt-asso_dom_sf"/>
</dbReference>
<accession>A0AAV4HU35</accession>
<dbReference type="AlphaFoldDB" id="A0AAV4HU35"/>
<dbReference type="Proteomes" id="UP000762676">
    <property type="component" value="Unassembled WGS sequence"/>
</dbReference>
<comment type="caution">
    <text evidence="3">The sequence shown here is derived from an EMBL/GenBank/DDBJ whole genome shotgun (WGS) entry which is preliminary data.</text>
</comment>
<dbReference type="InterPro" id="IPR007214">
    <property type="entry name" value="YbaK/aa-tRNA-synth-assoc-dom"/>
</dbReference>
<evidence type="ECO:0000256" key="1">
    <source>
        <dbReference type="ARBA" id="ARBA00031612"/>
    </source>
</evidence>
<evidence type="ECO:0000313" key="3">
    <source>
        <dbReference type="EMBL" id="GFS00206.1"/>
    </source>
</evidence>
<proteinExistence type="predicted"/>
<dbReference type="GO" id="GO:0002161">
    <property type="term" value="F:aminoacyl-tRNA deacylase activity"/>
    <property type="evidence" value="ECO:0007669"/>
    <property type="project" value="InterPro"/>
</dbReference>
<keyword evidence="4" id="KW-1185">Reference proteome</keyword>
<gene>
    <name evidence="3" type="ORF">ElyMa_006392800</name>
</gene>
<dbReference type="EMBL" id="BMAT01012839">
    <property type="protein sequence ID" value="GFS00206.1"/>
    <property type="molecule type" value="Genomic_DNA"/>
</dbReference>
<dbReference type="CDD" id="cd04332">
    <property type="entry name" value="YbaK_like"/>
    <property type="match status" value="1"/>
</dbReference>
<reference evidence="3 4" key="1">
    <citation type="journal article" date="2021" name="Elife">
        <title>Chloroplast acquisition without the gene transfer in kleptoplastic sea slugs, Plakobranchus ocellatus.</title>
        <authorList>
            <person name="Maeda T."/>
            <person name="Takahashi S."/>
            <person name="Yoshida T."/>
            <person name="Shimamura S."/>
            <person name="Takaki Y."/>
            <person name="Nagai Y."/>
            <person name="Toyoda A."/>
            <person name="Suzuki Y."/>
            <person name="Arimoto A."/>
            <person name="Ishii H."/>
            <person name="Satoh N."/>
            <person name="Nishiyama T."/>
            <person name="Hasebe M."/>
            <person name="Maruyama T."/>
            <person name="Minagawa J."/>
            <person name="Obokata J."/>
            <person name="Shigenobu S."/>
        </authorList>
    </citation>
    <scope>NUCLEOTIDE SEQUENCE [LARGE SCALE GENOMIC DNA]</scope>
</reference>
<dbReference type="SUPFAM" id="SSF55826">
    <property type="entry name" value="YbaK/ProRS associated domain"/>
    <property type="match status" value="1"/>
</dbReference>
<name>A0AAV4HU35_9GAST</name>
<evidence type="ECO:0000259" key="2">
    <source>
        <dbReference type="Pfam" id="PF04073"/>
    </source>
</evidence>
<dbReference type="Pfam" id="PF04073">
    <property type="entry name" value="tRNA_edit"/>
    <property type="match status" value="1"/>
</dbReference>
<dbReference type="Gene3D" id="3.90.960.10">
    <property type="entry name" value="YbaK/aminoacyl-tRNA synthetase-associated domain"/>
    <property type="match status" value="1"/>
</dbReference>
<organism evidence="3 4">
    <name type="scientific">Elysia marginata</name>
    <dbReference type="NCBI Taxonomy" id="1093978"/>
    <lineage>
        <taxon>Eukaryota</taxon>
        <taxon>Metazoa</taxon>
        <taxon>Spiralia</taxon>
        <taxon>Lophotrochozoa</taxon>
        <taxon>Mollusca</taxon>
        <taxon>Gastropoda</taxon>
        <taxon>Heterobranchia</taxon>
        <taxon>Euthyneura</taxon>
        <taxon>Panpulmonata</taxon>
        <taxon>Sacoglossa</taxon>
        <taxon>Placobranchoidea</taxon>
        <taxon>Plakobranchidae</taxon>
        <taxon>Elysia</taxon>
    </lineage>
</organism>
<feature type="domain" description="YbaK/aminoacyl-tRNA synthetase-associated" evidence="2">
    <location>
        <begin position="26"/>
        <end position="144"/>
    </location>
</feature>
<protein>
    <recommendedName>
        <fullName evidence="1">PrdX deacylase domain-containing protein 1</fullName>
    </recommendedName>
</protein>
<sequence length="163" mass="18260">MSVSKKLSQFLAQQQVDFELVHHSPSMSAMQSSIAARVPSEEVAKAVILKDHVDNFLMAVIPAGRRLHLHTVEELTDQKLRLASEHELQQKFTDCKAGAIPAIGPAFDMSMVWDERFLQQQDVYLEAGDHETLVHLSGSNFQKLAATEQHDQISMPVKEQSPE</sequence>
<evidence type="ECO:0000313" key="4">
    <source>
        <dbReference type="Proteomes" id="UP000762676"/>
    </source>
</evidence>